<dbReference type="FunCoup" id="H2B075">
    <property type="interactions" value="36"/>
</dbReference>
<protein>
    <submittedName>
        <fullName evidence="1">Uncharacterized protein</fullName>
    </submittedName>
</protein>
<evidence type="ECO:0000313" key="1">
    <source>
        <dbReference type="EMBL" id="CCF60025.1"/>
    </source>
</evidence>
<reference evidence="1 2" key="1">
    <citation type="journal article" date="2011" name="Proc. Natl. Acad. Sci. U.S.A.">
        <title>Evolutionary erosion of yeast sex chromosomes by mating-type switching accidents.</title>
        <authorList>
            <person name="Gordon J.L."/>
            <person name="Armisen D."/>
            <person name="Proux-Wera E."/>
            <person name="Oheigeartaigh S.S."/>
            <person name="Byrne K.P."/>
            <person name="Wolfe K.H."/>
        </authorList>
    </citation>
    <scope>NUCLEOTIDE SEQUENCE [LARGE SCALE GENOMIC DNA]</scope>
    <source>
        <strain evidence="2">ATCC 22294 / BCRC 22015 / CBS 2517 / CECT 1963 / NBRC 1671 / NRRL Y-8276</strain>
    </source>
</reference>
<sequence length="538" mass="61106">MHIAAGAPVAKFDVLQENKDMKATNVYSSNLQPGGTNFKQRPSPFFIMHDRRKRATTTVLKNMEENHDFDVARLNNISQHLLESGTLSEHSMDDVLSISSSIYSEVAAWRDNDKEEDTFKMPSQGLNDDQKELKTQVGSDDYATKRQAPHKDSSYFTGLVGRLKFKNRIEAEEVSTSAIGTTINLKGFQKSSVSAAATENKLETGTLSTMHSEENNLNHTSSLIKYSYKMVDNLLGTSSDQISFNDSEHVFESVKKFGVGIFTPPTSPNDNKPNDTFLLIGNDANMLTTSFSSIRTHHEHKFDTERQMGMTHTLRWTGNDSVVIDVPVTTAFYQTKLARAIPRRTKDGIQKAFQRLIKMPVNTQEYMKVALKNGDIVMVPITRGDAIKDYLVLKTNLLEAFNCKESDTGVNFFEKMMGAYCPICLRGQKYLIWDELSGFRKKHDAFYKQLQSHNGGKWFYSVYSKFSEWKLGSVEFEAQCELQFSGIMRAMRSHKYRTWKNKNNQKKLALDFCREACKNSVKAELLVASVKLWQMNST</sequence>
<proteinExistence type="predicted"/>
<dbReference type="InParanoid" id="H2B075"/>
<accession>H2B075</accession>
<name>H2B075_KAZAF</name>
<dbReference type="RefSeq" id="XP_003959160.1">
    <property type="nucleotide sequence ID" value="XM_003959111.1"/>
</dbReference>
<dbReference type="EMBL" id="HE650829">
    <property type="protein sequence ID" value="CCF60025.1"/>
    <property type="molecule type" value="Genomic_DNA"/>
</dbReference>
<dbReference type="GeneID" id="13883716"/>
<dbReference type="Proteomes" id="UP000005220">
    <property type="component" value="Chromosome 9"/>
</dbReference>
<gene>
    <name evidence="1" type="primary">KAFR0I02460</name>
    <name evidence="1" type="ORF">KAFR_0I02460</name>
</gene>
<evidence type="ECO:0000313" key="2">
    <source>
        <dbReference type="Proteomes" id="UP000005220"/>
    </source>
</evidence>
<dbReference type="AlphaFoldDB" id="H2B075"/>
<dbReference type="KEGG" id="kaf:KAFR_0I02460"/>
<organism evidence="1 2">
    <name type="scientific">Kazachstania africana (strain ATCC 22294 / BCRC 22015 / CBS 2517 / CECT 1963 / NBRC 1671 / NRRL Y-8276)</name>
    <name type="common">Yeast</name>
    <name type="synonym">Kluyveromyces africanus</name>
    <dbReference type="NCBI Taxonomy" id="1071382"/>
    <lineage>
        <taxon>Eukaryota</taxon>
        <taxon>Fungi</taxon>
        <taxon>Dikarya</taxon>
        <taxon>Ascomycota</taxon>
        <taxon>Saccharomycotina</taxon>
        <taxon>Saccharomycetes</taxon>
        <taxon>Saccharomycetales</taxon>
        <taxon>Saccharomycetaceae</taxon>
        <taxon>Kazachstania</taxon>
    </lineage>
</organism>
<dbReference type="HOGENOM" id="CLU_506283_0_0_1"/>
<keyword evidence="2" id="KW-1185">Reference proteome</keyword>